<organism evidence="1 2">
    <name type="scientific">Paramecium sonneborni</name>
    <dbReference type="NCBI Taxonomy" id="65129"/>
    <lineage>
        <taxon>Eukaryota</taxon>
        <taxon>Sar</taxon>
        <taxon>Alveolata</taxon>
        <taxon>Ciliophora</taxon>
        <taxon>Intramacronucleata</taxon>
        <taxon>Oligohymenophorea</taxon>
        <taxon>Peniculida</taxon>
        <taxon>Parameciidae</taxon>
        <taxon>Paramecium</taxon>
    </lineage>
</organism>
<evidence type="ECO:0000313" key="1">
    <source>
        <dbReference type="EMBL" id="CAD8086897.1"/>
    </source>
</evidence>
<dbReference type="OrthoDB" id="29647at2759"/>
<evidence type="ECO:0000313" key="2">
    <source>
        <dbReference type="Proteomes" id="UP000692954"/>
    </source>
</evidence>
<keyword evidence="2" id="KW-1185">Reference proteome</keyword>
<protein>
    <submittedName>
        <fullName evidence="1">Uncharacterized protein</fullName>
    </submittedName>
</protein>
<gene>
    <name evidence="1" type="ORF">PSON_ATCC_30995.1.T0500245</name>
</gene>
<accession>A0A8S1N0Y2</accession>
<proteinExistence type="predicted"/>
<sequence length="141" mass="17136">MLHQMNQLNENQKKCWIFQKKFNLKSSIIIKKKSIKKKFQKTTYSLLRMLFLTTSIDYINQRFSLPEQFTKIIAYKEIQDYNILQMIYYVEIKEVINVKDQSFIKDYISNQTQRFTSFEIEKLQLLCKINEALFVKIKQLN</sequence>
<dbReference type="Proteomes" id="UP000692954">
    <property type="component" value="Unassembled WGS sequence"/>
</dbReference>
<name>A0A8S1N0Y2_9CILI</name>
<dbReference type="AlphaFoldDB" id="A0A8S1N0Y2"/>
<reference evidence="1" key="1">
    <citation type="submission" date="2021-01" db="EMBL/GenBank/DDBJ databases">
        <authorList>
            <consortium name="Genoscope - CEA"/>
            <person name="William W."/>
        </authorList>
    </citation>
    <scope>NUCLEOTIDE SEQUENCE</scope>
</reference>
<dbReference type="EMBL" id="CAJJDN010000050">
    <property type="protein sequence ID" value="CAD8086897.1"/>
    <property type="molecule type" value="Genomic_DNA"/>
</dbReference>
<comment type="caution">
    <text evidence="1">The sequence shown here is derived from an EMBL/GenBank/DDBJ whole genome shotgun (WGS) entry which is preliminary data.</text>
</comment>